<keyword evidence="10" id="KW-1185">Reference proteome</keyword>
<dbReference type="InterPro" id="IPR050352">
    <property type="entry name" value="ABCG_transporters"/>
</dbReference>
<sequence>MMARCLLALLMHKTSADVHWRDLAVRRPDGAFLLEPCSGTAAAGTFTAVLGASGAGKSTLLRALVRARRRGARARRATCEPAAARSAACDGDRGLLAQDSELFAMLTVRETLEFAHALRGASRAEAAALAERGLRTPSASRPSSRVWRSYVDGVVLLAPGGRVAYAGPRDARARARATGAAAAAFREPGGVAPRARRRRGLRGAALRRRGAGAAAARGAGGRRGARPAPRRAAWRARLAARAAGRARDARVQALRLASTGGLGAFLARRYGGGAPALSASGARTRRALLSFSAISMCVLRDALDLFGKERKVVAREVERGAYGGGEYVLAKALAEVPSGALRPLHGWALGGAAHGRGVRSAPRRRWRSPRRRRRPWASRSARRRRRATPRSRRACRSSSSTCSRAS</sequence>
<evidence type="ECO:0000256" key="5">
    <source>
        <dbReference type="ARBA" id="ARBA00023136"/>
    </source>
</evidence>
<evidence type="ECO:0000313" key="9">
    <source>
        <dbReference type="EMBL" id="KAK7253432.1"/>
    </source>
</evidence>
<dbReference type="EMBL" id="JBBJCI010000035">
    <property type="protein sequence ID" value="KAK7253432.1"/>
    <property type="molecule type" value="Genomic_DNA"/>
</dbReference>
<dbReference type="Pfam" id="PF00005">
    <property type="entry name" value="ABC_tran"/>
    <property type="match status" value="1"/>
</dbReference>
<organism evidence="9 10">
    <name type="scientific">Aureococcus anophagefferens</name>
    <name type="common">Harmful bloom alga</name>
    <dbReference type="NCBI Taxonomy" id="44056"/>
    <lineage>
        <taxon>Eukaryota</taxon>
        <taxon>Sar</taxon>
        <taxon>Stramenopiles</taxon>
        <taxon>Ochrophyta</taxon>
        <taxon>Pelagophyceae</taxon>
        <taxon>Pelagomonadales</taxon>
        <taxon>Pelagomonadaceae</taxon>
        <taxon>Aureococcus</taxon>
    </lineage>
</organism>
<keyword evidence="2" id="KW-0813">Transport</keyword>
<feature type="compositionally biased region" description="Low complexity" evidence="6">
    <location>
        <begin position="396"/>
        <end position="406"/>
    </location>
</feature>
<name>A0ABR1GC80_AURAN</name>
<dbReference type="PANTHER" id="PTHR48041">
    <property type="entry name" value="ABC TRANSPORTER G FAMILY MEMBER 28"/>
    <property type="match status" value="1"/>
</dbReference>
<protein>
    <submittedName>
        <fullName evidence="9">ABC transporter</fullName>
    </submittedName>
</protein>
<feature type="domain" description="ABC transporter" evidence="8">
    <location>
        <begin position="35"/>
        <end position="129"/>
    </location>
</feature>
<evidence type="ECO:0000256" key="1">
    <source>
        <dbReference type="ARBA" id="ARBA00004141"/>
    </source>
</evidence>
<keyword evidence="7" id="KW-0732">Signal</keyword>
<evidence type="ECO:0000256" key="7">
    <source>
        <dbReference type="SAM" id="SignalP"/>
    </source>
</evidence>
<evidence type="ECO:0000256" key="2">
    <source>
        <dbReference type="ARBA" id="ARBA00022448"/>
    </source>
</evidence>
<feature type="region of interest" description="Disordered" evidence="6">
    <location>
        <begin position="353"/>
        <end position="406"/>
    </location>
</feature>
<evidence type="ECO:0000256" key="6">
    <source>
        <dbReference type="SAM" id="MobiDB-lite"/>
    </source>
</evidence>
<keyword evidence="3" id="KW-0812">Transmembrane</keyword>
<feature type="region of interest" description="Disordered" evidence="6">
    <location>
        <begin position="210"/>
        <end position="230"/>
    </location>
</feature>
<dbReference type="PANTHER" id="PTHR48041:SF139">
    <property type="entry name" value="PROTEIN SCARLET"/>
    <property type="match status" value="1"/>
</dbReference>
<dbReference type="InterPro" id="IPR027417">
    <property type="entry name" value="P-loop_NTPase"/>
</dbReference>
<dbReference type="Proteomes" id="UP001363151">
    <property type="component" value="Unassembled WGS sequence"/>
</dbReference>
<comment type="caution">
    <text evidence="9">The sequence shown here is derived from an EMBL/GenBank/DDBJ whole genome shotgun (WGS) entry which is preliminary data.</text>
</comment>
<dbReference type="InterPro" id="IPR003439">
    <property type="entry name" value="ABC_transporter-like_ATP-bd"/>
</dbReference>
<evidence type="ECO:0000313" key="10">
    <source>
        <dbReference type="Proteomes" id="UP001363151"/>
    </source>
</evidence>
<keyword evidence="5" id="KW-0472">Membrane</keyword>
<keyword evidence="4" id="KW-1133">Transmembrane helix</keyword>
<reference evidence="9 10" key="1">
    <citation type="submission" date="2024-03" db="EMBL/GenBank/DDBJ databases">
        <title>Aureococcus anophagefferens CCMP1851 and Kratosvirus quantuckense: Draft genome of a second virus-susceptible host strain in the model system.</title>
        <authorList>
            <person name="Chase E."/>
            <person name="Truchon A.R."/>
            <person name="Schepens W."/>
            <person name="Wilhelm S.W."/>
        </authorList>
    </citation>
    <scope>NUCLEOTIDE SEQUENCE [LARGE SCALE GENOMIC DNA]</scope>
    <source>
        <strain evidence="9 10">CCMP1851</strain>
    </source>
</reference>
<feature type="signal peptide" evidence="7">
    <location>
        <begin position="1"/>
        <end position="16"/>
    </location>
</feature>
<accession>A0ABR1GC80</accession>
<gene>
    <name evidence="9" type="ORF">SO694_00001715</name>
</gene>
<evidence type="ECO:0000259" key="8">
    <source>
        <dbReference type="Pfam" id="PF00005"/>
    </source>
</evidence>
<dbReference type="Gene3D" id="3.40.50.300">
    <property type="entry name" value="P-loop containing nucleotide triphosphate hydrolases"/>
    <property type="match status" value="1"/>
</dbReference>
<proteinExistence type="predicted"/>
<feature type="chain" id="PRO_5046306085" evidence="7">
    <location>
        <begin position="17"/>
        <end position="406"/>
    </location>
</feature>
<feature type="compositionally biased region" description="Basic residues" evidence="6">
    <location>
        <begin position="361"/>
        <end position="395"/>
    </location>
</feature>
<comment type="subcellular location">
    <subcellularLocation>
        <location evidence="1">Membrane</location>
        <topology evidence="1">Multi-pass membrane protein</topology>
    </subcellularLocation>
</comment>
<dbReference type="SUPFAM" id="SSF52540">
    <property type="entry name" value="P-loop containing nucleoside triphosphate hydrolases"/>
    <property type="match status" value="1"/>
</dbReference>
<evidence type="ECO:0000256" key="3">
    <source>
        <dbReference type="ARBA" id="ARBA00022692"/>
    </source>
</evidence>
<evidence type="ECO:0000256" key="4">
    <source>
        <dbReference type="ARBA" id="ARBA00022989"/>
    </source>
</evidence>